<comment type="function">
    <text evidence="8">An essential GTPase which binds GTP, GDP and possibly (p)ppGpp with moderate affinity, with high nucleotide exchange rates and a fairly low GTP hydrolysis rate. Plays a role in control of the cell cycle, stress response, ribosome biogenesis and in those bacteria that undergo differentiation, in morphogenesis control.</text>
</comment>
<gene>
    <name evidence="11" type="primary">obgE</name>
    <name evidence="8" type="synonym">obg</name>
    <name evidence="11" type="ORF">TRIP_B50439</name>
</gene>
<keyword evidence="6 8" id="KW-0460">Magnesium</keyword>
<name>A0A653AHS7_UNCDX</name>
<comment type="cofactor">
    <cofactor evidence="8">
        <name>Mg(2+)</name>
        <dbReference type="ChEBI" id="CHEBI:18420"/>
    </cofactor>
</comment>
<keyword evidence="5 8" id="KW-0378">Hydrolase</keyword>
<sequence>MDFLDEVVITVRSGDGGGGCVSFRREKYIPKGGPDGGDGGDGGDVILSADKTCHSLSAYRSRRSFKAGSGSPGGGNQCTGRNGEDLILPVPLGTIVENALTGDFIVDLVRAGERFLLLPGGQGGKGNRHFATATNRTPRMAQPGIPGVELKIRLSLKLLAHIGLVGLPNAGKSTLLAALTMARPKIGDYPFTTLIPNLGVLDLDDDHSVILADVPGLIEGASEGRGLGLRFLKHIERTGVLFHLLDAADGTVEDVLEDYRRIRNELEAYSPVLAEKPQVVLMNKVDLLDDGNGKVARIGRTLEEKGVPWIGLSALKGQGVQDLKRLILLNWDVWGLECLDPREADPSCAKPEVDG</sequence>
<dbReference type="PROSITE" id="PS51883">
    <property type="entry name" value="OBG"/>
    <property type="match status" value="1"/>
</dbReference>
<dbReference type="NCBIfam" id="NF008956">
    <property type="entry name" value="PRK12299.1"/>
    <property type="match status" value="1"/>
</dbReference>
<dbReference type="AlphaFoldDB" id="A0A653AHS7"/>
<evidence type="ECO:0000256" key="3">
    <source>
        <dbReference type="ARBA" id="ARBA00022723"/>
    </source>
</evidence>
<feature type="binding site" evidence="8">
    <location>
        <begin position="166"/>
        <end position="173"/>
    </location>
    <ligand>
        <name>GTP</name>
        <dbReference type="ChEBI" id="CHEBI:37565"/>
    </ligand>
</feature>
<feature type="domain" description="Obg" evidence="10">
    <location>
        <begin position="1"/>
        <end position="159"/>
    </location>
</feature>
<dbReference type="InterPro" id="IPR036726">
    <property type="entry name" value="GTP1_OBG_dom_sf"/>
</dbReference>
<dbReference type="InterPro" id="IPR031167">
    <property type="entry name" value="G_OBG"/>
</dbReference>
<feature type="binding site" evidence="8">
    <location>
        <position position="193"/>
    </location>
    <ligand>
        <name>Mg(2+)</name>
        <dbReference type="ChEBI" id="CHEBI:18420"/>
    </ligand>
</feature>
<keyword evidence="7 8" id="KW-0342">GTP-binding</keyword>
<dbReference type="InterPro" id="IPR006169">
    <property type="entry name" value="GTP1_OBG_dom"/>
</dbReference>
<evidence type="ECO:0000259" key="9">
    <source>
        <dbReference type="PROSITE" id="PS51710"/>
    </source>
</evidence>
<dbReference type="Gene3D" id="2.70.210.12">
    <property type="entry name" value="GTP1/OBG domain"/>
    <property type="match status" value="1"/>
</dbReference>
<evidence type="ECO:0000313" key="11">
    <source>
        <dbReference type="EMBL" id="VBB47644.1"/>
    </source>
</evidence>
<dbReference type="InterPro" id="IPR006074">
    <property type="entry name" value="GTP1-OBG_CS"/>
</dbReference>
<evidence type="ECO:0000256" key="2">
    <source>
        <dbReference type="ARBA" id="ARBA00022490"/>
    </source>
</evidence>
<accession>A0A653AHS7</accession>
<evidence type="ECO:0000256" key="1">
    <source>
        <dbReference type="ARBA" id="ARBA00007699"/>
    </source>
</evidence>
<dbReference type="InterPro" id="IPR006073">
    <property type="entry name" value="GTP-bd"/>
</dbReference>
<protein>
    <recommendedName>
        <fullName evidence="8">GTPase Obg</fullName>
        <ecNumber evidence="8">3.6.5.-</ecNumber>
    </recommendedName>
    <alternativeName>
        <fullName evidence="8">GTP-binding protein Obg</fullName>
    </alternativeName>
</protein>
<comment type="subunit">
    <text evidence="8">Monomer.</text>
</comment>
<dbReference type="EMBL" id="UPXX01000032">
    <property type="protein sequence ID" value="VBB47644.1"/>
    <property type="molecule type" value="Genomic_DNA"/>
</dbReference>
<dbReference type="FunFam" id="2.70.210.12:FF:000001">
    <property type="entry name" value="GTPase Obg"/>
    <property type="match status" value="1"/>
</dbReference>
<dbReference type="PANTHER" id="PTHR11702">
    <property type="entry name" value="DEVELOPMENTALLY REGULATED GTP-BINDING PROTEIN-RELATED"/>
    <property type="match status" value="1"/>
</dbReference>
<feature type="binding site" evidence="8">
    <location>
        <begin position="191"/>
        <end position="195"/>
    </location>
    <ligand>
        <name>GTP</name>
        <dbReference type="ChEBI" id="CHEBI:37565"/>
    </ligand>
</feature>
<feature type="binding site" evidence="8">
    <location>
        <position position="173"/>
    </location>
    <ligand>
        <name>Mg(2+)</name>
        <dbReference type="ChEBI" id="CHEBI:18420"/>
    </ligand>
</feature>
<evidence type="ECO:0000256" key="6">
    <source>
        <dbReference type="ARBA" id="ARBA00022842"/>
    </source>
</evidence>
<dbReference type="GO" id="GO:0005737">
    <property type="term" value="C:cytoplasm"/>
    <property type="evidence" value="ECO:0007669"/>
    <property type="project" value="UniProtKB-SubCell"/>
</dbReference>
<dbReference type="PANTHER" id="PTHR11702:SF31">
    <property type="entry name" value="MITOCHONDRIAL RIBOSOME-ASSOCIATED GTPASE 2"/>
    <property type="match status" value="1"/>
</dbReference>
<evidence type="ECO:0000256" key="5">
    <source>
        <dbReference type="ARBA" id="ARBA00022801"/>
    </source>
</evidence>
<dbReference type="PRINTS" id="PR00326">
    <property type="entry name" value="GTP1OBG"/>
</dbReference>
<dbReference type="HAMAP" id="MF_01454">
    <property type="entry name" value="GTPase_Obg"/>
    <property type="match status" value="1"/>
</dbReference>
<keyword evidence="2 8" id="KW-0963">Cytoplasm</keyword>
<dbReference type="GO" id="GO:0003924">
    <property type="term" value="F:GTPase activity"/>
    <property type="evidence" value="ECO:0007669"/>
    <property type="project" value="UniProtKB-UniRule"/>
</dbReference>
<proteinExistence type="inferred from homology"/>
<feature type="binding site" evidence="8">
    <location>
        <begin position="283"/>
        <end position="286"/>
    </location>
    <ligand>
        <name>GTP</name>
        <dbReference type="ChEBI" id="CHEBI:37565"/>
    </ligand>
</feature>
<dbReference type="Pfam" id="PF01018">
    <property type="entry name" value="GTP1_OBG"/>
    <property type="match status" value="1"/>
</dbReference>
<dbReference type="NCBIfam" id="TIGR02729">
    <property type="entry name" value="Obg_CgtA"/>
    <property type="match status" value="1"/>
</dbReference>
<dbReference type="InterPro" id="IPR045086">
    <property type="entry name" value="OBG_GTPase"/>
</dbReference>
<dbReference type="GO" id="GO:0000287">
    <property type="term" value="F:magnesium ion binding"/>
    <property type="evidence" value="ECO:0007669"/>
    <property type="project" value="InterPro"/>
</dbReference>
<keyword evidence="4 8" id="KW-0547">Nucleotide-binding</keyword>
<dbReference type="PIRSF" id="PIRSF002401">
    <property type="entry name" value="GTP_bd_Obg/CgtA"/>
    <property type="match status" value="1"/>
</dbReference>
<dbReference type="Gene3D" id="3.40.50.300">
    <property type="entry name" value="P-loop containing nucleotide triphosphate hydrolases"/>
    <property type="match status" value="1"/>
</dbReference>
<dbReference type="EC" id="3.6.5.-" evidence="8"/>
<dbReference type="PROSITE" id="PS51710">
    <property type="entry name" value="G_OBG"/>
    <property type="match status" value="1"/>
</dbReference>
<dbReference type="SUPFAM" id="SSF52540">
    <property type="entry name" value="P-loop containing nucleoside triphosphate hydrolases"/>
    <property type="match status" value="1"/>
</dbReference>
<dbReference type="PROSITE" id="PS00905">
    <property type="entry name" value="GTP1_OBG"/>
    <property type="match status" value="1"/>
</dbReference>
<dbReference type="GO" id="GO:0042254">
    <property type="term" value="P:ribosome biogenesis"/>
    <property type="evidence" value="ECO:0007669"/>
    <property type="project" value="UniProtKB-UniRule"/>
</dbReference>
<comment type="similarity">
    <text evidence="1 8">Belongs to the TRAFAC class OBG-HflX-like GTPase superfamily. OBG GTPase family.</text>
</comment>
<dbReference type="GO" id="GO:0043022">
    <property type="term" value="F:ribosome binding"/>
    <property type="evidence" value="ECO:0007669"/>
    <property type="project" value="UniProtKB-ARBA"/>
</dbReference>
<reference evidence="11" key="1">
    <citation type="submission" date="2018-07" db="EMBL/GenBank/DDBJ databases">
        <authorList>
            <consortium name="Genoscope - CEA"/>
            <person name="William W."/>
        </authorList>
    </citation>
    <scope>NUCLEOTIDE SEQUENCE</scope>
    <source>
        <strain evidence="11">IK1</strain>
    </source>
</reference>
<dbReference type="NCBIfam" id="NF008955">
    <property type="entry name" value="PRK12297.1"/>
    <property type="match status" value="1"/>
</dbReference>
<evidence type="ECO:0000256" key="4">
    <source>
        <dbReference type="ARBA" id="ARBA00022741"/>
    </source>
</evidence>
<evidence type="ECO:0000256" key="8">
    <source>
        <dbReference type="HAMAP-Rule" id="MF_01454"/>
    </source>
</evidence>
<feature type="binding site" evidence="8">
    <location>
        <begin position="213"/>
        <end position="216"/>
    </location>
    <ligand>
        <name>GTP</name>
        <dbReference type="ChEBI" id="CHEBI:37565"/>
    </ligand>
</feature>
<comment type="subcellular location">
    <subcellularLocation>
        <location evidence="8">Cytoplasm</location>
    </subcellularLocation>
</comment>
<dbReference type="InterPro" id="IPR014100">
    <property type="entry name" value="GTP-bd_Obg/CgtA"/>
</dbReference>
<feature type="domain" description="OBG-type G" evidence="9">
    <location>
        <begin position="160"/>
        <end position="332"/>
    </location>
</feature>
<dbReference type="CDD" id="cd01898">
    <property type="entry name" value="Obg"/>
    <property type="match status" value="1"/>
</dbReference>
<dbReference type="InterPro" id="IPR027417">
    <property type="entry name" value="P-loop_NTPase"/>
</dbReference>
<feature type="binding site" evidence="8">
    <location>
        <begin position="313"/>
        <end position="315"/>
    </location>
    <ligand>
        <name>GTP</name>
        <dbReference type="ChEBI" id="CHEBI:37565"/>
    </ligand>
</feature>
<evidence type="ECO:0000259" key="10">
    <source>
        <dbReference type="PROSITE" id="PS51883"/>
    </source>
</evidence>
<evidence type="ECO:0000256" key="7">
    <source>
        <dbReference type="ARBA" id="ARBA00023134"/>
    </source>
</evidence>
<dbReference type="GO" id="GO:0005525">
    <property type="term" value="F:GTP binding"/>
    <property type="evidence" value="ECO:0007669"/>
    <property type="project" value="UniProtKB-UniRule"/>
</dbReference>
<keyword evidence="3 8" id="KW-0479">Metal-binding</keyword>
<organism evidence="11">
    <name type="scientific">Uncultured Desulfatiglans sp</name>
    <dbReference type="NCBI Taxonomy" id="1748965"/>
    <lineage>
        <taxon>Bacteria</taxon>
        <taxon>Pseudomonadati</taxon>
        <taxon>Thermodesulfobacteriota</taxon>
        <taxon>Desulfobacteria</taxon>
        <taxon>Desulfatiglandales</taxon>
        <taxon>Desulfatiglandaceae</taxon>
        <taxon>Desulfatiglans</taxon>
        <taxon>environmental samples</taxon>
    </lineage>
</organism>
<dbReference type="Pfam" id="PF01926">
    <property type="entry name" value="MMR_HSR1"/>
    <property type="match status" value="1"/>
</dbReference>
<dbReference type="SUPFAM" id="SSF82051">
    <property type="entry name" value="Obg GTP-binding protein N-terminal domain"/>
    <property type="match status" value="1"/>
</dbReference>